<dbReference type="HOGENOM" id="CLU_003433_3_0_1"/>
<keyword evidence="1" id="KW-0663">Pyridoxal phosphate</keyword>
<evidence type="ECO:0000313" key="3">
    <source>
        <dbReference type="EMBL" id="EAR82368.1"/>
    </source>
</evidence>
<name>Q22AR7_TETTS</name>
<dbReference type="InterPro" id="IPR015422">
    <property type="entry name" value="PyrdxlP-dep_Trfase_small"/>
</dbReference>
<dbReference type="InParanoid" id="Q22AR7"/>
<evidence type="ECO:0000313" key="4">
    <source>
        <dbReference type="Proteomes" id="UP000009168"/>
    </source>
</evidence>
<proteinExistence type="predicted"/>
<organism evidence="3 4">
    <name type="scientific">Tetrahymena thermophila (strain SB210)</name>
    <dbReference type="NCBI Taxonomy" id="312017"/>
    <lineage>
        <taxon>Eukaryota</taxon>
        <taxon>Sar</taxon>
        <taxon>Alveolata</taxon>
        <taxon>Ciliophora</taxon>
        <taxon>Intramacronucleata</taxon>
        <taxon>Oligohymenophorea</taxon>
        <taxon>Hymenostomatida</taxon>
        <taxon>Tetrahymenina</taxon>
        <taxon>Tetrahymenidae</taxon>
        <taxon>Tetrahymena</taxon>
    </lineage>
</organism>
<dbReference type="Gene3D" id="3.40.640.10">
    <property type="entry name" value="Type I PLP-dependent aspartate aminotransferase-like (Major domain)"/>
    <property type="match status" value="1"/>
</dbReference>
<dbReference type="eggNOG" id="KOG1549">
    <property type="taxonomic scope" value="Eukaryota"/>
</dbReference>
<dbReference type="STRING" id="312017.Q22AR7"/>
<dbReference type="SUPFAM" id="SSF53383">
    <property type="entry name" value="PLP-dependent transferases"/>
    <property type="match status" value="1"/>
</dbReference>
<dbReference type="GeneID" id="7822854"/>
<sequence length="395" mass="45762">MEFGKQLLALFPYDETYINLNHASVGMEPIHIGQKRIHYLNEINKNPEKWYRFHLFDEMKRNRQLVADFVGSKINEITFVMNATQAFQDVLAAIQWKEGDTIVYTNIAYPAMKNQIKHLAKLQKLNAVEVVLTKEIVNDNAKILKAFEDVMIANKDKNLKAVAFDHISSVPSMIFPIEDIVALCKKYNCLSICDGAQTPGHININLHKYDVDYYISNMHKWSFTARPFAFIFIKESLQHEDIHPSIIGNYYGKGYVDEFNGKGTNDPSPFFTVQEALDFRKMLGEERIQSYSRNMAYRAGQIFAETWGTQVLHSNKDMYVNLVNIEVPFITTMADMSEIAKDLLFKENFWLTHFLFDGKIYVRISGYIFNEESDYIHCSAVALKYIKNYVEKHSS</sequence>
<feature type="domain" description="Aminotransferase class V" evidence="2">
    <location>
        <begin position="29"/>
        <end position="332"/>
    </location>
</feature>
<dbReference type="InterPro" id="IPR015424">
    <property type="entry name" value="PyrdxlP-dep_Trfase"/>
</dbReference>
<accession>Q22AR7</accession>
<keyword evidence="3" id="KW-0032">Aminotransferase</keyword>
<dbReference type="PANTHER" id="PTHR43092:SF2">
    <property type="entry name" value="HERCYNYLCYSTEINE SULFOXIDE LYASE"/>
    <property type="match status" value="1"/>
</dbReference>
<dbReference type="KEGG" id="tet:TTHERM_01169360"/>
<dbReference type="Proteomes" id="UP000009168">
    <property type="component" value="Unassembled WGS sequence"/>
</dbReference>
<dbReference type="GO" id="GO:0008483">
    <property type="term" value="F:transaminase activity"/>
    <property type="evidence" value="ECO:0007669"/>
    <property type="project" value="UniProtKB-KW"/>
</dbReference>
<protein>
    <submittedName>
        <fullName evidence="3">Class V aminotransferase</fullName>
    </submittedName>
</protein>
<evidence type="ECO:0000259" key="2">
    <source>
        <dbReference type="Pfam" id="PF00266"/>
    </source>
</evidence>
<dbReference type="PANTHER" id="PTHR43092">
    <property type="entry name" value="L-CYSTEINE DESULFHYDRASE"/>
    <property type="match status" value="1"/>
</dbReference>
<keyword evidence="4" id="KW-1185">Reference proteome</keyword>
<gene>
    <name evidence="3" type="ORF">TTHERM_01169360</name>
</gene>
<dbReference type="Pfam" id="PF00266">
    <property type="entry name" value="Aminotran_5"/>
    <property type="match status" value="1"/>
</dbReference>
<dbReference type="EMBL" id="GG662687">
    <property type="protein sequence ID" value="EAR82368.1"/>
    <property type="molecule type" value="Genomic_DNA"/>
</dbReference>
<dbReference type="OMA" id="TGNCHKW"/>
<dbReference type="AlphaFoldDB" id="Q22AR7"/>
<evidence type="ECO:0000256" key="1">
    <source>
        <dbReference type="ARBA" id="ARBA00022898"/>
    </source>
</evidence>
<dbReference type="RefSeq" id="XP_001030031.1">
    <property type="nucleotide sequence ID" value="XM_001030031.3"/>
</dbReference>
<dbReference type="InterPro" id="IPR000192">
    <property type="entry name" value="Aminotrans_V_dom"/>
</dbReference>
<reference evidence="4" key="1">
    <citation type="journal article" date="2006" name="PLoS Biol.">
        <title>Macronuclear genome sequence of the ciliate Tetrahymena thermophila, a model eukaryote.</title>
        <authorList>
            <person name="Eisen J.A."/>
            <person name="Coyne R.S."/>
            <person name="Wu M."/>
            <person name="Wu D."/>
            <person name="Thiagarajan M."/>
            <person name="Wortman J.R."/>
            <person name="Badger J.H."/>
            <person name="Ren Q."/>
            <person name="Amedeo P."/>
            <person name="Jones K.M."/>
            <person name="Tallon L.J."/>
            <person name="Delcher A.L."/>
            <person name="Salzberg S.L."/>
            <person name="Silva J.C."/>
            <person name="Haas B.J."/>
            <person name="Majoros W.H."/>
            <person name="Farzad M."/>
            <person name="Carlton J.M."/>
            <person name="Smith R.K. Jr."/>
            <person name="Garg J."/>
            <person name="Pearlman R.E."/>
            <person name="Karrer K.M."/>
            <person name="Sun L."/>
            <person name="Manning G."/>
            <person name="Elde N.C."/>
            <person name="Turkewitz A.P."/>
            <person name="Asai D.J."/>
            <person name="Wilkes D.E."/>
            <person name="Wang Y."/>
            <person name="Cai H."/>
            <person name="Collins K."/>
            <person name="Stewart B.A."/>
            <person name="Lee S.R."/>
            <person name="Wilamowska K."/>
            <person name="Weinberg Z."/>
            <person name="Ruzzo W.L."/>
            <person name="Wloga D."/>
            <person name="Gaertig J."/>
            <person name="Frankel J."/>
            <person name="Tsao C.-C."/>
            <person name="Gorovsky M.A."/>
            <person name="Keeling P.J."/>
            <person name="Waller R.F."/>
            <person name="Patron N.J."/>
            <person name="Cherry J.M."/>
            <person name="Stover N.A."/>
            <person name="Krieger C.J."/>
            <person name="del Toro C."/>
            <person name="Ryder H.F."/>
            <person name="Williamson S.C."/>
            <person name="Barbeau R.A."/>
            <person name="Hamilton E.P."/>
            <person name="Orias E."/>
        </authorList>
    </citation>
    <scope>NUCLEOTIDE SEQUENCE [LARGE SCALE GENOMIC DNA]</scope>
    <source>
        <strain evidence="4">SB210</strain>
    </source>
</reference>
<dbReference type="Gene3D" id="3.90.1150.10">
    <property type="entry name" value="Aspartate Aminotransferase, domain 1"/>
    <property type="match status" value="1"/>
</dbReference>
<keyword evidence="3" id="KW-0808">Transferase</keyword>
<dbReference type="OrthoDB" id="5978656at2759"/>
<dbReference type="InterPro" id="IPR015421">
    <property type="entry name" value="PyrdxlP-dep_Trfase_major"/>
</dbReference>